<feature type="transmembrane region" description="Helical" evidence="1">
    <location>
        <begin position="12"/>
        <end position="34"/>
    </location>
</feature>
<organism evidence="2 3">
    <name type="scientific">Pseudacidovorax intermedius</name>
    <dbReference type="NCBI Taxonomy" id="433924"/>
    <lineage>
        <taxon>Bacteria</taxon>
        <taxon>Pseudomonadati</taxon>
        <taxon>Pseudomonadota</taxon>
        <taxon>Betaproteobacteria</taxon>
        <taxon>Burkholderiales</taxon>
        <taxon>Comamonadaceae</taxon>
        <taxon>Pseudacidovorax</taxon>
    </lineage>
</organism>
<protein>
    <submittedName>
        <fullName evidence="2">Uncharacterized protein</fullName>
    </submittedName>
</protein>
<keyword evidence="1" id="KW-1133">Transmembrane helix</keyword>
<evidence type="ECO:0000256" key="1">
    <source>
        <dbReference type="SAM" id="Phobius"/>
    </source>
</evidence>
<proteinExistence type="predicted"/>
<dbReference type="AlphaFoldDB" id="A0A370FP49"/>
<keyword evidence="1" id="KW-0472">Membrane</keyword>
<reference evidence="2 3" key="1">
    <citation type="submission" date="2018-07" db="EMBL/GenBank/DDBJ databases">
        <title>Genomic Encyclopedia of Type Strains, Phase IV (KMG-IV): sequencing the most valuable type-strain genomes for metagenomic binning, comparative biology and taxonomic classification.</title>
        <authorList>
            <person name="Goeker M."/>
        </authorList>
    </citation>
    <scope>NUCLEOTIDE SEQUENCE [LARGE SCALE GENOMIC DNA]</scope>
    <source>
        <strain evidence="2 3">DSM 21352</strain>
    </source>
</reference>
<evidence type="ECO:0000313" key="2">
    <source>
        <dbReference type="EMBL" id="RDI28654.1"/>
    </source>
</evidence>
<accession>A0A370FP49</accession>
<name>A0A370FP49_9BURK</name>
<evidence type="ECO:0000313" key="3">
    <source>
        <dbReference type="Proteomes" id="UP000255265"/>
    </source>
</evidence>
<feature type="transmembrane region" description="Helical" evidence="1">
    <location>
        <begin position="73"/>
        <end position="91"/>
    </location>
</feature>
<feature type="transmembrane region" description="Helical" evidence="1">
    <location>
        <begin position="40"/>
        <end position="61"/>
    </location>
</feature>
<dbReference type="EMBL" id="QQAV01000001">
    <property type="protein sequence ID" value="RDI28654.1"/>
    <property type="molecule type" value="Genomic_DNA"/>
</dbReference>
<comment type="caution">
    <text evidence="2">The sequence shown here is derived from an EMBL/GenBank/DDBJ whole genome shotgun (WGS) entry which is preliminary data.</text>
</comment>
<keyword evidence="3" id="KW-1185">Reference proteome</keyword>
<keyword evidence="1" id="KW-0812">Transmembrane</keyword>
<sequence length="95" mass="10856">MKVLTSRAVRALSAILLFICAWPAGVLASAWLIYSSDSTFYGWLRIVGWLDIFGLMSYVGVEEMEFTAINSLVILWFPIAVYLAFRIYGWLKIIR</sequence>
<gene>
    <name evidence="2" type="ORF">DFR41_101410</name>
</gene>
<dbReference type="RefSeq" id="WP_114801510.1">
    <property type="nucleotide sequence ID" value="NZ_QQAV01000001.1"/>
</dbReference>
<dbReference type="Proteomes" id="UP000255265">
    <property type="component" value="Unassembled WGS sequence"/>
</dbReference>